<keyword evidence="7 9" id="KW-0520">NAD</keyword>
<feature type="binding site" evidence="9">
    <location>
        <begin position="163"/>
        <end position="168"/>
    </location>
    <ligand>
        <name>NAD(+)</name>
        <dbReference type="ChEBI" id="CHEBI:57540"/>
    </ligand>
</feature>
<name>A0A662Z224_9STAP</name>
<keyword evidence="11" id="KW-1185">Reference proteome</keyword>
<dbReference type="GO" id="GO:0051287">
    <property type="term" value="F:NAD binding"/>
    <property type="evidence" value="ECO:0007669"/>
    <property type="project" value="UniProtKB-ARBA"/>
</dbReference>
<dbReference type="RefSeq" id="WP_377910930.1">
    <property type="nucleotide sequence ID" value="NZ_FOIT01000001.1"/>
</dbReference>
<dbReference type="Gene3D" id="2.60.200.30">
    <property type="entry name" value="Probable inorganic polyphosphate/atp-NAD kinase, domain 2"/>
    <property type="match status" value="1"/>
</dbReference>
<reference evidence="10 11" key="1">
    <citation type="submission" date="2016-10" db="EMBL/GenBank/DDBJ databases">
        <authorList>
            <person name="Varghese N."/>
            <person name="Submissions S."/>
        </authorList>
    </citation>
    <scope>NUCLEOTIDE SEQUENCE [LARGE SCALE GENOMIC DNA]</scope>
    <source>
        <strain evidence="10 11">IBRC-M10081</strain>
    </source>
</reference>
<comment type="catalytic activity">
    <reaction evidence="8 9">
        <text>NAD(+) + ATP = ADP + NADP(+) + H(+)</text>
        <dbReference type="Rhea" id="RHEA:18629"/>
        <dbReference type="ChEBI" id="CHEBI:15378"/>
        <dbReference type="ChEBI" id="CHEBI:30616"/>
        <dbReference type="ChEBI" id="CHEBI:57540"/>
        <dbReference type="ChEBI" id="CHEBI:58349"/>
        <dbReference type="ChEBI" id="CHEBI:456216"/>
        <dbReference type="EC" id="2.7.1.23"/>
    </reaction>
</comment>
<evidence type="ECO:0000256" key="7">
    <source>
        <dbReference type="ARBA" id="ARBA00023027"/>
    </source>
</evidence>
<keyword evidence="6 9" id="KW-0521">NADP</keyword>
<dbReference type="SUPFAM" id="SSF111331">
    <property type="entry name" value="NAD kinase/diacylglycerol kinase-like"/>
    <property type="match status" value="1"/>
</dbReference>
<feature type="binding site" evidence="9">
    <location>
        <position position="56"/>
    </location>
    <ligand>
        <name>NAD(+)</name>
        <dbReference type="ChEBI" id="CHEBI:57540"/>
    </ligand>
</feature>
<sequence length="268" mass="30622">MSNFKTVYIYAPHAKEREAVKPELETLFNRLNIEIVDDKRTADIVASIGGDGAFLKAVRDVNFRDDCVYLGIATANKTHFYADFHVNHLNELEDAFLKDNFDPRRYPIIEVRVNDNQPVYCLNEFTIRSSIIKTIRMDLYINNFLFEHFMGDGIVVSTPTGSTGYNKSLGGAVVDPLIHAIQVTELASVNSNTHRTLGTSFLLQKERPLTLLIDKSVDYYPILALDNEALGVTNTDKIEIKVSDKFIRTLRLENNTFWHKTKRNFLQE</sequence>
<dbReference type="Pfam" id="PF20143">
    <property type="entry name" value="NAD_kinase_C"/>
    <property type="match status" value="1"/>
</dbReference>
<dbReference type="AlphaFoldDB" id="A0A662Z224"/>
<dbReference type="Gene3D" id="3.40.50.10330">
    <property type="entry name" value="Probable inorganic polyphosphate/atp-NAD kinase, domain 1"/>
    <property type="match status" value="1"/>
</dbReference>
<dbReference type="EMBL" id="FOIT01000001">
    <property type="protein sequence ID" value="SEV87190.1"/>
    <property type="molecule type" value="Genomic_DNA"/>
</dbReference>
<dbReference type="NCBIfam" id="NF002902">
    <property type="entry name" value="PRK03501.1"/>
    <property type="match status" value="1"/>
</dbReference>
<feature type="binding site" evidence="9">
    <location>
        <position position="187"/>
    </location>
    <ligand>
        <name>NAD(+)</name>
        <dbReference type="ChEBI" id="CHEBI:57540"/>
    </ligand>
</feature>
<dbReference type="InterPro" id="IPR017437">
    <property type="entry name" value="ATP-NAD_kinase_PpnK-typ_C"/>
</dbReference>
<evidence type="ECO:0000256" key="9">
    <source>
        <dbReference type="HAMAP-Rule" id="MF_00361"/>
    </source>
</evidence>
<accession>A0A662Z224</accession>
<comment type="caution">
    <text evidence="9">Lacks conserved residue(s) required for the propagation of feature annotation.</text>
</comment>
<dbReference type="PANTHER" id="PTHR20275">
    <property type="entry name" value="NAD KINASE"/>
    <property type="match status" value="1"/>
</dbReference>
<comment type="subcellular location">
    <subcellularLocation>
        <location evidence="9">Cytoplasm</location>
    </subcellularLocation>
</comment>
<dbReference type="InterPro" id="IPR002504">
    <property type="entry name" value="NADK"/>
</dbReference>
<feature type="binding site" evidence="9">
    <location>
        <begin position="51"/>
        <end position="52"/>
    </location>
    <ligand>
        <name>NAD(+)</name>
        <dbReference type="ChEBI" id="CHEBI:57540"/>
    </ligand>
</feature>
<evidence type="ECO:0000313" key="11">
    <source>
        <dbReference type="Proteomes" id="UP000243605"/>
    </source>
</evidence>
<dbReference type="GO" id="GO:0006741">
    <property type="term" value="P:NADP+ biosynthetic process"/>
    <property type="evidence" value="ECO:0007669"/>
    <property type="project" value="UniProtKB-UniRule"/>
</dbReference>
<comment type="similarity">
    <text evidence="9">Belongs to the NAD kinase family.</text>
</comment>
<organism evidence="10 11">
    <name type="scientific">Aliicoccus persicus</name>
    <dbReference type="NCBI Taxonomy" id="930138"/>
    <lineage>
        <taxon>Bacteria</taxon>
        <taxon>Bacillati</taxon>
        <taxon>Bacillota</taxon>
        <taxon>Bacilli</taxon>
        <taxon>Bacillales</taxon>
        <taxon>Staphylococcaceae</taxon>
        <taxon>Aliicoccus</taxon>
    </lineage>
</organism>
<proteinExistence type="inferred from homology"/>
<evidence type="ECO:0000256" key="3">
    <source>
        <dbReference type="ARBA" id="ARBA00022741"/>
    </source>
</evidence>
<dbReference type="PANTHER" id="PTHR20275:SF9">
    <property type="entry name" value="NAD KINASE 2"/>
    <property type="match status" value="1"/>
</dbReference>
<evidence type="ECO:0000256" key="1">
    <source>
        <dbReference type="ARBA" id="ARBA00022490"/>
    </source>
</evidence>
<dbReference type="Proteomes" id="UP000243605">
    <property type="component" value="Unassembled WGS sequence"/>
</dbReference>
<evidence type="ECO:0000313" key="10">
    <source>
        <dbReference type="EMBL" id="SEV87190.1"/>
    </source>
</evidence>
<comment type="function">
    <text evidence="9">Involved in the regulation of the intracellular balance of NAD and NADP, and is a key enzyme in the biosynthesis of NADP. Catalyzes specifically the phosphorylation on 2'-hydroxyl of the adenosine moiety of NAD to yield NADP.</text>
</comment>
<keyword evidence="5 9" id="KW-0067">ATP-binding</keyword>
<keyword evidence="3 9" id="KW-0547">Nucleotide-binding</keyword>
<dbReference type="InterPro" id="IPR017438">
    <property type="entry name" value="ATP-NAD_kinase_N"/>
</dbReference>
<evidence type="ECO:0000256" key="2">
    <source>
        <dbReference type="ARBA" id="ARBA00022679"/>
    </source>
</evidence>
<evidence type="ECO:0000256" key="4">
    <source>
        <dbReference type="ARBA" id="ARBA00022777"/>
    </source>
</evidence>
<keyword evidence="2 9" id="KW-0808">Transferase</keyword>
<comment type="cofactor">
    <cofactor evidence="9">
        <name>a divalent metal cation</name>
        <dbReference type="ChEBI" id="CHEBI:60240"/>
    </cofactor>
</comment>
<gene>
    <name evidence="9" type="primary">nadK</name>
    <name evidence="10" type="ORF">SAMN05192557_0634</name>
</gene>
<dbReference type="GO" id="GO:0019674">
    <property type="term" value="P:NAD+ metabolic process"/>
    <property type="evidence" value="ECO:0007669"/>
    <property type="project" value="InterPro"/>
</dbReference>
<protein>
    <recommendedName>
        <fullName evidence="9">NAD kinase</fullName>
        <ecNumber evidence="9">2.7.1.23</ecNumber>
    </recommendedName>
    <alternativeName>
        <fullName evidence="9">ATP-dependent NAD kinase</fullName>
    </alternativeName>
</protein>
<dbReference type="GO" id="GO:0005737">
    <property type="term" value="C:cytoplasm"/>
    <property type="evidence" value="ECO:0007669"/>
    <property type="project" value="UniProtKB-SubCell"/>
</dbReference>
<dbReference type="EC" id="2.7.1.23" evidence="9"/>
<dbReference type="GO" id="GO:0003951">
    <property type="term" value="F:NAD+ kinase activity"/>
    <property type="evidence" value="ECO:0007669"/>
    <property type="project" value="UniProtKB-UniRule"/>
</dbReference>
<feature type="binding site" evidence="9">
    <location>
        <begin position="123"/>
        <end position="124"/>
    </location>
    <ligand>
        <name>NAD(+)</name>
        <dbReference type="ChEBI" id="CHEBI:57540"/>
    </ligand>
</feature>
<dbReference type="InterPro" id="IPR016064">
    <property type="entry name" value="NAD/diacylglycerol_kinase_sf"/>
</dbReference>
<evidence type="ECO:0000256" key="6">
    <source>
        <dbReference type="ARBA" id="ARBA00022857"/>
    </source>
</evidence>
<dbReference type="GO" id="GO:0046872">
    <property type="term" value="F:metal ion binding"/>
    <property type="evidence" value="ECO:0007669"/>
    <property type="project" value="UniProtKB-UniRule"/>
</dbReference>
<evidence type="ECO:0000256" key="5">
    <source>
        <dbReference type="ARBA" id="ARBA00022840"/>
    </source>
</evidence>
<feature type="active site" description="Proton acceptor" evidence="9">
    <location>
        <position position="51"/>
    </location>
</feature>
<evidence type="ECO:0000256" key="8">
    <source>
        <dbReference type="ARBA" id="ARBA00047925"/>
    </source>
</evidence>
<dbReference type="HAMAP" id="MF_00361">
    <property type="entry name" value="NAD_kinase"/>
    <property type="match status" value="1"/>
</dbReference>
<keyword evidence="4 9" id="KW-0418">Kinase</keyword>
<dbReference type="GO" id="GO:0005524">
    <property type="term" value="F:ATP binding"/>
    <property type="evidence" value="ECO:0007669"/>
    <property type="project" value="UniProtKB-KW"/>
</dbReference>
<keyword evidence="1 9" id="KW-0963">Cytoplasm</keyword>
<feature type="binding site" evidence="9">
    <location>
        <position position="152"/>
    </location>
    <ligand>
        <name>NAD(+)</name>
        <dbReference type="ChEBI" id="CHEBI:57540"/>
    </ligand>
</feature>